<dbReference type="RefSeq" id="WP_185894941.1">
    <property type="nucleotide sequence ID" value="NZ_CP060028.1"/>
</dbReference>
<dbReference type="InterPro" id="IPR027843">
    <property type="entry name" value="DUF4440"/>
</dbReference>
<dbReference type="Gene3D" id="3.10.450.50">
    <property type="match status" value="1"/>
</dbReference>
<evidence type="ECO:0000259" key="1">
    <source>
        <dbReference type="Pfam" id="PF14534"/>
    </source>
</evidence>
<accession>A0ABX6RAP9</accession>
<sequence length="136" mass="14759">MKATNPVLDAERAEMAVRSFIAAQLSCDQGAMAELLAPDYLDVSPLGRVDNRQDVIHFYNEASCGNSTPGAIVPEAELGDARAMVVDEHVVLVTKLTLTMQGANGRRKSSMRATYVLDSGNGNWRIRLAQLTPILE</sequence>
<protein>
    <submittedName>
        <fullName evidence="2">Nuclear transport factor 2 family protein</fullName>
    </submittedName>
</protein>
<evidence type="ECO:0000313" key="2">
    <source>
        <dbReference type="EMBL" id="QND79614.1"/>
    </source>
</evidence>
<name>A0ABX6RAP9_PSEMX</name>
<evidence type="ECO:0000313" key="3">
    <source>
        <dbReference type="Proteomes" id="UP000515506"/>
    </source>
</evidence>
<dbReference type="EMBL" id="CP060028">
    <property type="protein sequence ID" value="QND79614.1"/>
    <property type="molecule type" value="Genomic_DNA"/>
</dbReference>
<feature type="domain" description="DUF4440" evidence="1">
    <location>
        <begin position="17"/>
        <end position="126"/>
    </location>
</feature>
<proteinExistence type="predicted"/>
<gene>
    <name evidence="2" type="ORF">H4W19_14875</name>
</gene>
<dbReference type="SUPFAM" id="SSF54427">
    <property type="entry name" value="NTF2-like"/>
    <property type="match status" value="1"/>
</dbReference>
<dbReference type="Proteomes" id="UP000515506">
    <property type="component" value="Chromosome"/>
</dbReference>
<dbReference type="Pfam" id="PF14534">
    <property type="entry name" value="DUF4440"/>
    <property type="match status" value="1"/>
</dbReference>
<keyword evidence="3" id="KW-1185">Reference proteome</keyword>
<dbReference type="InterPro" id="IPR032710">
    <property type="entry name" value="NTF2-like_dom_sf"/>
</dbReference>
<organism evidence="2 3">
    <name type="scientific">Pseudoxanthomonas mexicana</name>
    <dbReference type="NCBI Taxonomy" id="128785"/>
    <lineage>
        <taxon>Bacteria</taxon>
        <taxon>Pseudomonadati</taxon>
        <taxon>Pseudomonadota</taxon>
        <taxon>Gammaproteobacteria</taxon>
        <taxon>Lysobacterales</taxon>
        <taxon>Lysobacteraceae</taxon>
        <taxon>Pseudoxanthomonas</taxon>
    </lineage>
</organism>
<reference evidence="2 3" key="1">
    <citation type="submission" date="2020-08" db="EMBL/GenBank/DDBJ databases">
        <title>Streptomycin resistant and MDR strain, P. mexicana.</title>
        <authorList>
            <person name="Ganesh-kumar S."/>
            <person name="Zhe T."/>
            <person name="Yu Z."/>
            <person name="Min Y."/>
        </authorList>
    </citation>
    <scope>NUCLEOTIDE SEQUENCE [LARGE SCALE GENOMIC DNA]</scope>
    <source>
        <strain evidence="2 3">GTZY</strain>
    </source>
</reference>